<evidence type="ECO:0000313" key="2">
    <source>
        <dbReference type="Proteomes" id="UP000708208"/>
    </source>
</evidence>
<protein>
    <submittedName>
        <fullName evidence="1">Uncharacterized protein</fullName>
    </submittedName>
</protein>
<comment type="caution">
    <text evidence="1">The sequence shown here is derived from an EMBL/GenBank/DDBJ whole genome shotgun (WGS) entry which is preliminary data.</text>
</comment>
<sequence length="35" mass="3828">IKKTFSVVSGFFKVNSTLVRHGNRKAASGHRVNKG</sequence>
<dbReference type="AlphaFoldDB" id="A0A8J2NYN7"/>
<name>A0A8J2NYN7_9HEXA</name>
<accession>A0A8J2NYN7</accession>
<feature type="non-terminal residue" evidence="1">
    <location>
        <position position="1"/>
    </location>
</feature>
<keyword evidence="2" id="KW-1185">Reference proteome</keyword>
<organism evidence="1 2">
    <name type="scientific">Allacma fusca</name>
    <dbReference type="NCBI Taxonomy" id="39272"/>
    <lineage>
        <taxon>Eukaryota</taxon>
        <taxon>Metazoa</taxon>
        <taxon>Ecdysozoa</taxon>
        <taxon>Arthropoda</taxon>
        <taxon>Hexapoda</taxon>
        <taxon>Collembola</taxon>
        <taxon>Symphypleona</taxon>
        <taxon>Sminthuridae</taxon>
        <taxon>Allacma</taxon>
    </lineage>
</organism>
<proteinExistence type="predicted"/>
<gene>
    <name evidence="1" type="ORF">AFUS01_LOCUS8697</name>
</gene>
<dbReference type="Proteomes" id="UP000708208">
    <property type="component" value="Unassembled WGS sequence"/>
</dbReference>
<reference evidence="1" key="1">
    <citation type="submission" date="2021-06" db="EMBL/GenBank/DDBJ databases">
        <authorList>
            <person name="Hodson N. C."/>
            <person name="Mongue J. A."/>
            <person name="Jaron S. K."/>
        </authorList>
    </citation>
    <scope>NUCLEOTIDE SEQUENCE</scope>
</reference>
<evidence type="ECO:0000313" key="1">
    <source>
        <dbReference type="EMBL" id="CAG7719370.1"/>
    </source>
</evidence>
<dbReference type="EMBL" id="CAJVCH010060825">
    <property type="protein sequence ID" value="CAG7719370.1"/>
    <property type="molecule type" value="Genomic_DNA"/>
</dbReference>